<protein>
    <recommendedName>
        <fullName evidence="3">Aspartyl-phosphate phosphatase Spo0E family protein</fullName>
    </recommendedName>
</protein>
<sequence>MDARMARILNRIRELRCEMERIYAVTNQMSHPDLLRVSQELDSLLVEYIEWEKGKPGANLESDTSS</sequence>
<reference evidence="1 2" key="1">
    <citation type="journal article" date="2014" name="BMC Genomics">
        <title>Comparison of environmental and isolate Sulfobacillus genomes reveals diverse carbon, sulfur, nitrogen, and hydrogen metabolisms.</title>
        <authorList>
            <person name="Justice N.B."/>
            <person name="Norman A."/>
            <person name="Brown C.T."/>
            <person name="Singh A."/>
            <person name="Thomas B.C."/>
            <person name="Banfield J.F."/>
        </authorList>
    </citation>
    <scope>NUCLEOTIDE SEQUENCE [LARGE SCALE GENOMIC DNA]</scope>
    <source>
        <strain evidence="1">AMDSBA4</strain>
    </source>
</reference>
<dbReference type="AlphaFoldDB" id="A0A2T2XGN1"/>
<dbReference type="GO" id="GO:0046983">
    <property type="term" value="F:protein dimerization activity"/>
    <property type="evidence" value="ECO:0007669"/>
    <property type="project" value="InterPro"/>
</dbReference>
<dbReference type="InterPro" id="IPR037208">
    <property type="entry name" value="Spo0E-like_sf"/>
</dbReference>
<evidence type="ECO:0000313" key="1">
    <source>
        <dbReference type="EMBL" id="PSR33649.1"/>
    </source>
</evidence>
<comment type="caution">
    <text evidence="1">The sequence shown here is derived from an EMBL/GenBank/DDBJ whole genome shotgun (WGS) entry which is preliminary data.</text>
</comment>
<dbReference type="EMBL" id="PXYW01000017">
    <property type="protein sequence ID" value="PSR33649.1"/>
    <property type="molecule type" value="Genomic_DNA"/>
</dbReference>
<name>A0A2T2XGN1_9FIRM</name>
<dbReference type="Gene3D" id="4.10.280.10">
    <property type="entry name" value="Helix-loop-helix DNA-binding domain"/>
    <property type="match status" value="1"/>
</dbReference>
<dbReference type="SUPFAM" id="SSF140500">
    <property type="entry name" value="BAS1536-like"/>
    <property type="match status" value="1"/>
</dbReference>
<accession>A0A2T2XGN1</accession>
<evidence type="ECO:0008006" key="3">
    <source>
        <dbReference type="Google" id="ProtNLM"/>
    </source>
</evidence>
<dbReference type="InterPro" id="IPR018540">
    <property type="entry name" value="Spo0E-like"/>
</dbReference>
<dbReference type="InterPro" id="IPR036638">
    <property type="entry name" value="HLH_DNA-bd_sf"/>
</dbReference>
<organism evidence="1 2">
    <name type="scientific">Sulfobacillus benefaciens</name>
    <dbReference type="NCBI Taxonomy" id="453960"/>
    <lineage>
        <taxon>Bacteria</taxon>
        <taxon>Bacillati</taxon>
        <taxon>Bacillota</taxon>
        <taxon>Clostridia</taxon>
        <taxon>Eubacteriales</taxon>
        <taxon>Clostridiales Family XVII. Incertae Sedis</taxon>
        <taxon>Sulfobacillus</taxon>
    </lineage>
</organism>
<proteinExistence type="predicted"/>
<dbReference type="Proteomes" id="UP000242972">
    <property type="component" value="Unassembled WGS sequence"/>
</dbReference>
<evidence type="ECO:0000313" key="2">
    <source>
        <dbReference type="Proteomes" id="UP000242972"/>
    </source>
</evidence>
<gene>
    <name evidence="1" type="ORF">C7B46_08560</name>
</gene>
<dbReference type="Pfam" id="PF09388">
    <property type="entry name" value="SpoOE-like"/>
    <property type="match status" value="1"/>
</dbReference>
<dbReference type="GO" id="GO:0043937">
    <property type="term" value="P:regulation of sporulation"/>
    <property type="evidence" value="ECO:0007669"/>
    <property type="project" value="InterPro"/>
</dbReference>